<feature type="compositionally biased region" description="Basic and acidic residues" evidence="1">
    <location>
        <begin position="247"/>
        <end position="263"/>
    </location>
</feature>
<reference evidence="3" key="2">
    <citation type="journal article" date="2019" name="IMA Fungus">
        <title>Genome sequencing and comparison of five Tilletia species to identify candidate genes for the detection of regulated species infecting wheat.</title>
        <authorList>
            <person name="Nguyen H.D.T."/>
            <person name="Sultana T."/>
            <person name="Kesanakurti P."/>
            <person name="Hambleton S."/>
        </authorList>
    </citation>
    <scope>NUCLEOTIDE SEQUENCE</scope>
    <source>
        <strain evidence="3">DAOMC 238032</strain>
    </source>
</reference>
<feature type="compositionally biased region" description="Low complexity" evidence="1">
    <location>
        <begin position="403"/>
        <end position="419"/>
    </location>
</feature>
<feature type="region of interest" description="Disordered" evidence="1">
    <location>
        <begin position="400"/>
        <end position="431"/>
    </location>
</feature>
<feature type="region of interest" description="Disordered" evidence="1">
    <location>
        <begin position="338"/>
        <end position="384"/>
    </location>
</feature>
<evidence type="ECO:0000313" key="5">
    <source>
        <dbReference type="Proteomes" id="UP000836402"/>
    </source>
</evidence>
<dbReference type="Proteomes" id="UP000077671">
    <property type="component" value="Unassembled WGS sequence"/>
</dbReference>
<name>A0A177TCL1_9BASI</name>
<comment type="caution">
    <text evidence="3">The sequence shown here is derived from an EMBL/GenBank/DDBJ whole genome shotgun (WGS) entry which is preliminary data.</text>
</comment>
<feature type="compositionally biased region" description="Low complexity" evidence="1">
    <location>
        <begin position="94"/>
        <end position="104"/>
    </location>
</feature>
<evidence type="ECO:0000313" key="3">
    <source>
        <dbReference type="EMBL" id="KAE8243046.1"/>
    </source>
</evidence>
<dbReference type="EMBL" id="CAJHJG010006545">
    <property type="protein sequence ID" value="CAD6957993.1"/>
    <property type="molecule type" value="Genomic_DNA"/>
</dbReference>
<reference evidence="2" key="3">
    <citation type="submission" date="2020-10" db="EMBL/GenBank/DDBJ databases">
        <authorList>
            <person name="Sedaghatjoo S."/>
        </authorList>
    </citation>
    <scope>NUCLEOTIDE SEQUENCE</scope>
    <source>
        <strain evidence="2">AZH3</strain>
    </source>
</reference>
<dbReference type="EMBL" id="LWDD02002073">
    <property type="protein sequence ID" value="KAE8243046.1"/>
    <property type="molecule type" value="Genomic_DNA"/>
</dbReference>
<feature type="region of interest" description="Disordered" evidence="1">
    <location>
        <begin position="1"/>
        <end position="104"/>
    </location>
</feature>
<feature type="compositionally biased region" description="Polar residues" evidence="1">
    <location>
        <begin position="50"/>
        <end position="64"/>
    </location>
</feature>
<evidence type="ECO:0000256" key="1">
    <source>
        <dbReference type="SAM" id="MobiDB-lite"/>
    </source>
</evidence>
<proteinExistence type="predicted"/>
<evidence type="ECO:0000313" key="2">
    <source>
        <dbReference type="EMBL" id="CAD6957993.1"/>
    </source>
</evidence>
<keyword evidence="5" id="KW-1185">Reference proteome</keyword>
<protein>
    <submittedName>
        <fullName evidence="3">Uncharacterized protein</fullName>
    </submittedName>
</protein>
<evidence type="ECO:0000313" key="4">
    <source>
        <dbReference type="Proteomes" id="UP000077671"/>
    </source>
</evidence>
<dbReference type="AlphaFoldDB" id="A0A177TCL1"/>
<feature type="compositionally biased region" description="Basic and acidic residues" evidence="1">
    <location>
        <begin position="343"/>
        <end position="357"/>
    </location>
</feature>
<gene>
    <name evidence="3" type="ORF">A4X03_0g7888</name>
    <name evidence="2" type="ORF">JKIAZH3_G7135</name>
</gene>
<feature type="region of interest" description="Disordered" evidence="1">
    <location>
        <begin position="229"/>
        <end position="282"/>
    </location>
</feature>
<reference evidence="3" key="1">
    <citation type="submission" date="2016-04" db="EMBL/GenBank/DDBJ databases">
        <authorList>
            <person name="Nguyen H.D."/>
            <person name="Kesanakurti P."/>
            <person name="Cullis J."/>
            <person name="Levesque C.A."/>
            <person name="Hambleton S."/>
        </authorList>
    </citation>
    <scope>NUCLEOTIDE SEQUENCE</scope>
    <source>
        <strain evidence="3">DAOMC 238032</strain>
    </source>
</reference>
<sequence length="465" mass="50119">MSSLPTSPNRPGAAPLQTLPRSPLGPVTNVSQRFAELDRALDQAQEDNQEIFSQDDQLQDSSLPGTAPSPLLKKRADPKPASTAALKAKKGKAKSTSAEGSSSKDANKLIELGINVALAAPSTNAKGKAVKVSTKDCMTRCAKDTTFADFKSKIIAAAVESGLSISSYDTLSIEGKIPAGGIWKDRKRLHHQDAFSSFWEKILNKKAWEGYVFVSPSATAAIEISSDSGTDIEAVKSEPESTNDVEVDTKEKRKSNEGSDKVDAGPSSNTSKRAKIAVKDEAEEARKKTAADILRRHACSKHGAKACFVLRGGVHLAVDNEVLDRWIAAIERDPIANTSAHLPNDKHIDRKTKEAYAKHRLRSPARRDRSASPHDYAMQSDDDDELPNVLLSSAMSRFRRRSGGLPSAGPSSSSAMARRVSSDTQMRSSGPDMTFEALAKHVKLDEAIVTKLIKVGVRKQVLSLG</sequence>
<accession>A0A177TCL1</accession>
<dbReference type="Proteomes" id="UP000836402">
    <property type="component" value="Unassembled WGS sequence"/>
</dbReference>
<organism evidence="3 4">
    <name type="scientific">Tilletia caries</name>
    <name type="common">wheat bunt fungus</name>
    <dbReference type="NCBI Taxonomy" id="13290"/>
    <lineage>
        <taxon>Eukaryota</taxon>
        <taxon>Fungi</taxon>
        <taxon>Dikarya</taxon>
        <taxon>Basidiomycota</taxon>
        <taxon>Ustilaginomycotina</taxon>
        <taxon>Exobasidiomycetes</taxon>
        <taxon>Tilletiales</taxon>
        <taxon>Tilletiaceae</taxon>
        <taxon>Tilletia</taxon>
    </lineage>
</organism>